<comment type="similarity">
    <text evidence="5">Belongs to the CASC3 family.</text>
</comment>
<dbReference type="PANTHER" id="PTHR13434:SF0">
    <property type="entry name" value="PROTEIN CASC3"/>
    <property type="match status" value="1"/>
</dbReference>
<dbReference type="GO" id="GO:0051028">
    <property type="term" value="P:mRNA transport"/>
    <property type="evidence" value="ECO:0007669"/>
    <property type="project" value="UniProtKB-KW"/>
</dbReference>
<organism evidence="20 21">
    <name type="scientific">Petrolisthes manimaculis</name>
    <dbReference type="NCBI Taxonomy" id="1843537"/>
    <lineage>
        <taxon>Eukaryota</taxon>
        <taxon>Metazoa</taxon>
        <taxon>Ecdysozoa</taxon>
        <taxon>Arthropoda</taxon>
        <taxon>Crustacea</taxon>
        <taxon>Multicrustacea</taxon>
        <taxon>Malacostraca</taxon>
        <taxon>Eumalacostraca</taxon>
        <taxon>Eucarida</taxon>
        <taxon>Decapoda</taxon>
        <taxon>Pleocyemata</taxon>
        <taxon>Anomura</taxon>
        <taxon>Galatheoidea</taxon>
        <taxon>Porcellanidae</taxon>
        <taxon>Petrolisthes</taxon>
    </lineage>
</organism>
<feature type="region of interest" description="Disordered" evidence="18">
    <location>
        <begin position="1"/>
        <end position="130"/>
    </location>
</feature>
<feature type="region of interest" description="Disordered" evidence="18">
    <location>
        <begin position="160"/>
        <end position="558"/>
    </location>
</feature>
<evidence type="ECO:0000313" key="20">
    <source>
        <dbReference type="EMBL" id="KAK4305515.1"/>
    </source>
</evidence>
<feature type="compositionally biased region" description="Pro residues" evidence="18">
    <location>
        <begin position="628"/>
        <end position="641"/>
    </location>
</feature>
<dbReference type="GO" id="GO:0048471">
    <property type="term" value="C:perinuclear region of cytoplasm"/>
    <property type="evidence" value="ECO:0007669"/>
    <property type="project" value="UniProtKB-SubCell"/>
</dbReference>
<keyword evidence="17" id="KW-0966">Cell projection</keyword>
<evidence type="ECO:0000259" key="19">
    <source>
        <dbReference type="SMART" id="SM01044"/>
    </source>
</evidence>
<feature type="compositionally biased region" description="Low complexity" evidence="18">
    <location>
        <begin position="516"/>
        <end position="537"/>
    </location>
</feature>
<keyword evidence="10" id="KW-0747">Spliceosome</keyword>
<keyword evidence="12" id="KW-0810">Translation regulation</keyword>
<evidence type="ECO:0000256" key="1">
    <source>
        <dbReference type="ARBA" id="ARBA00004210"/>
    </source>
</evidence>
<evidence type="ECO:0000256" key="4">
    <source>
        <dbReference type="ARBA" id="ARBA00004556"/>
    </source>
</evidence>
<dbReference type="PANTHER" id="PTHR13434">
    <property type="entry name" value="PROTEIN CASC3"/>
    <property type="match status" value="1"/>
</dbReference>
<evidence type="ECO:0000256" key="6">
    <source>
        <dbReference type="ARBA" id="ARBA00019964"/>
    </source>
</evidence>
<comment type="subcellular location">
    <subcellularLocation>
        <location evidence="2">Cell projection</location>
        <location evidence="2">Dendrite</location>
    </subcellularLocation>
    <subcellularLocation>
        <location evidence="1">Cytoplasm</location>
        <location evidence="1">Stress granule</location>
    </subcellularLocation>
    <subcellularLocation>
        <location evidence="4">Cytoplasm</location>
        <location evidence="4">Perinuclear region</location>
    </subcellularLocation>
    <subcellularLocation>
        <location evidence="3">Nucleus speckle</location>
    </subcellularLocation>
</comment>
<feature type="compositionally biased region" description="Basic and acidic residues" evidence="18">
    <location>
        <begin position="247"/>
        <end position="261"/>
    </location>
</feature>
<feature type="compositionally biased region" description="Basic and acidic residues" evidence="18">
    <location>
        <begin position="765"/>
        <end position="785"/>
    </location>
</feature>
<dbReference type="SMART" id="SM01044">
    <property type="entry name" value="Btz"/>
    <property type="match status" value="1"/>
</dbReference>
<evidence type="ECO:0000256" key="2">
    <source>
        <dbReference type="ARBA" id="ARBA00004279"/>
    </source>
</evidence>
<feature type="region of interest" description="Disordered" evidence="18">
    <location>
        <begin position="624"/>
        <end position="654"/>
    </location>
</feature>
<evidence type="ECO:0000256" key="9">
    <source>
        <dbReference type="ARBA" id="ARBA00022664"/>
    </source>
</evidence>
<proteinExistence type="inferred from homology"/>
<feature type="domain" description="Btz" evidence="19">
    <location>
        <begin position="48"/>
        <end position="167"/>
    </location>
</feature>
<feature type="compositionally biased region" description="Polar residues" evidence="18">
    <location>
        <begin position="404"/>
        <end position="413"/>
    </location>
</feature>
<feature type="compositionally biased region" description="Low complexity" evidence="18">
    <location>
        <begin position="287"/>
        <end position="313"/>
    </location>
</feature>
<feature type="compositionally biased region" description="Polar residues" evidence="18">
    <location>
        <begin position="866"/>
        <end position="902"/>
    </location>
</feature>
<evidence type="ECO:0000256" key="7">
    <source>
        <dbReference type="ARBA" id="ARBA00022448"/>
    </source>
</evidence>
<dbReference type="GO" id="GO:0003729">
    <property type="term" value="F:mRNA binding"/>
    <property type="evidence" value="ECO:0007669"/>
    <property type="project" value="InterPro"/>
</dbReference>
<keyword evidence="15" id="KW-0508">mRNA splicing</keyword>
<keyword evidence="9" id="KW-0507">mRNA processing</keyword>
<keyword evidence="16" id="KW-0539">Nucleus</keyword>
<evidence type="ECO:0000256" key="15">
    <source>
        <dbReference type="ARBA" id="ARBA00023187"/>
    </source>
</evidence>
<feature type="region of interest" description="Disordered" evidence="18">
    <location>
        <begin position="691"/>
        <end position="750"/>
    </location>
</feature>
<feature type="compositionally biased region" description="Acidic residues" evidence="18">
    <location>
        <begin position="14"/>
        <end position="28"/>
    </location>
</feature>
<gene>
    <name evidence="20" type="ORF">Pmani_022595</name>
</gene>
<feature type="compositionally biased region" description="Gly residues" evidence="18">
    <location>
        <begin position="333"/>
        <end position="343"/>
    </location>
</feature>
<feature type="compositionally biased region" description="Acidic residues" evidence="18">
    <location>
        <begin position="722"/>
        <end position="739"/>
    </location>
</feature>
<keyword evidence="14" id="KW-0866">Nonsense-mediated mRNA decay</keyword>
<evidence type="ECO:0000256" key="5">
    <source>
        <dbReference type="ARBA" id="ARBA00009548"/>
    </source>
</evidence>
<keyword evidence="7" id="KW-0813">Transport</keyword>
<evidence type="ECO:0000256" key="11">
    <source>
        <dbReference type="ARBA" id="ARBA00022816"/>
    </source>
</evidence>
<evidence type="ECO:0000313" key="21">
    <source>
        <dbReference type="Proteomes" id="UP001292094"/>
    </source>
</evidence>
<evidence type="ECO:0000256" key="17">
    <source>
        <dbReference type="ARBA" id="ARBA00023273"/>
    </source>
</evidence>
<feature type="compositionally biased region" description="Acidic residues" evidence="18">
    <location>
        <begin position="41"/>
        <end position="65"/>
    </location>
</feature>
<feature type="compositionally biased region" description="Basic and acidic residues" evidence="18">
    <location>
        <begin position="74"/>
        <end position="87"/>
    </location>
</feature>
<dbReference type="GO" id="GO:0008380">
    <property type="term" value="P:RNA splicing"/>
    <property type="evidence" value="ECO:0007669"/>
    <property type="project" value="UniProtKB-KW"/>
</dbReference>
<accession>A0AAE1PE14</accession>
<reference evidence="20" key="1">
    <citation type="submission" date="2023-11" db="EMBL/GenBank/DDBJ databases">
        <title>Genome assemblies of two species of porcelain crab, Petrolisthes cinctipes and Petrolisthes manimaculis (Anomura: Porcellanidae).</title>
        <authorList>
            <person name="Angst P."/>
        </authorList>
    </citation>
    <scope>NUCLEOTIDE SEQUENCE</scope>
    <source>
        <strain evidence="20">PB745_02</strain>
        <tissue evidence="20">Gill</tissue>
    </source>
</reference>
<dbReference type="GO" id="GO:0016607">
    <property type="term" value="C:nuclear speck"/>
    <property type="evidence" value="ECO:0007669"/>
    <property type="project" value="UniProtKB-SubCell"/>
</dbReference>
<evidence type="ECO:0000256" key="14">
    <source>
        <dbReference type="ARBA" id="ARBA00023161"/>
    </source>
</evidence>
<dbReference type="GO" id="GO:0030425">
    <property type="term" value="C:dendrite"/>
    <property type="evidence" value="ECO:0007669"/>
    <property type="project" value="UniProtKB-SubCell"/>
</dbReference>
<dbReference type="GO" id="GO:0010494">
    <property type="term" value="C:cytoplasmic stress granule"/>
    <property type="evidence" value="ECO:0007669"/>
    <property type="project" value="UniProtKB-SubCell"/>
</dbReference>
<evidence type="ECO:0000256" key="12">
    <source>
        <dbReference type="ARBA" id="ARBA00022845"/>
    </source>
</evidence>
<keyword evidence="13" id="KW-0694">RNA-binding</keyword>
<evidence type="ECO:0000256" key="10">
    <source>
        <dbReference type="ARBA" id="ARBA00022728"/>
    </source>
</evidence>
<sequence>MADRRRRRIKLGEGDDSEVGSDESEDELNGTRKSTAGSDGGDSEYESADEEELGEEEEEEEDDDLLIIPDGVGEDNKQLDDDEDRKNPQYIPKKGTFYEHDDRTAAEEDAEKPVEEPQTNKKEVGKKKVWKEDDRWKHDKFNEYDQAPKSRDELVQVYGYDIRNEEGPPRARRRRRYGRGPNKYTRNWEDLDAYTKPVRGGGTPGSGVGMRGFRGGQRSLTGSRKTLESDEEFPALGQNRPGLVKQELPHPEHRDDSRKVETFVAKVDSQRMPTEPMYKGEPNNTKQHSPAQPHQHPPQLQQQQQHIKSPQPQDVRSEMQRGRGGGRGRGRGAWRGGGSGSGGFIRDQQHRYNEERSGHNYGDVRISGRGGRGGGSPQQHQQQQQQQRAPHQYNPREMDELNSDMKNVNINSQNRDDMYRNKNRGGGNTDNRRNTVPPRLQDSAAAVANMGRGGRGGGGGSSTSPGADSSSSRPKRYSSQRQRSIPEQSVPPYPQQHGYIDTPVEPSYQGSGVSETGIATSATPTATAAPHTQLPPTFVAPAFTTSPPTYPPEPFLGRPPAPRMFPPVTQAPHLFAAPVAPPPVPVPPVAGPPLGAPPVGAPTVPGPPVTGPPFLPPENMINFGGHPGPLPGAAPHPPQFPPFQGYTPGPVSQPGEIYSNGVTYYNTETQQHLPRINPILQKRPKAAIPIVPPPERERKRQEQQQLAAQEGYILREEIEDRGYEDESGTIEDERGEEGDIGIGEQQMRDLERLVEQERQLEQEKALEQVRLMEEDRAREQERLEAEQQQDVDPTPEAKNPSTNISNDEQLTPTITSTTKDEPPMSLEIKQPIEEKIAMVAEPITTTTTITTPSSSTEQTPVKAESKSTTNTLTSEEPQADSTTTDITQPTSSPAELSSSTTEGSKDESKTEVANQPSSSTETPDVAVAAS</sequence>
<name>A0AAE1PE14_9EUCA</name>
<dbReference type="Proteomes" id="UP001292094">
    <property type="component" value="Unassembled WGS sequence"/>
</dbReference>
<feature type="compositionally biased region" description="Basic and acidic residues" evidence="18">
    <location>
        <begin position="96"/>
        <end position="123"/>
    </location>
</feature>
<feature type="compositionally biased region" description="Basic and acidic residues" evidence="18">
    <location>
        <begin position="347"/>
        <end position="358"/>
    </location>
</feature>
<dbReference type="EMBL" id="JAWZYT010002264">
    <property type="protein sequence ID" value="KAK4305515.1"/>
    <property type="molecule type" value="Genomic_DNA"/>
</dbReference>
<dbReference type="InterPro" id="IPR018545">
    <property type="entry name" value="Btz_dom"/>
</dbReference>
<feature type="compositionally biased region" description="Low complexity" evidence="18">
    <location>
        <begin position="462"/>
        <end position="472"/>
    </location>
</feature>
<evidence type="ECO:0000256" key="8">
    <source>
        <dbReference type="ARBA" id="ARBA00022490"/>
    </source>
</evidence>
<feature type="compositionally biased region" description="Pro residues" evidence="18">
    <location>
        <begin position="548"/>
        <end position="558"/>
    </location>
</feature>
<feature type="compositionally biased region" description="Polar residues" evidence="18">
    <location>
        <begin position="911"/>
        <end position="922"/>
    </location>
</feature>
<dbReference type="GO" id="GO:0006417">
    <property type="term" value="P:regulation of translation"/>
    <property type="evidence" value="ECO:0007669"/>
    <property type="project" value="UniProtKB-KW"/>
</dbReference>
<evidence type="ECO:0000256" key="18">
    <source>
        <dbReference type="SAM" id="MobiDB-lite"/>
    </source>
</evidence>
<keyword evidence="8" id="KW-0963">Cytoplasm</keyword>
<feature type="compositionally biased region" description="Gly residues" evidence="18">
    <location>
        <begin position="199"/>
        <end position="215"/>
    </location>
</feature>
<feature type="compositionally biased region" description="Gly residues" evidence="18">
    <location>
        <begin position="451"/>
        <end position="461"/>
    </location>
</feature>
<feature type="region of interest" description="Disordered" evidence="18">
    <location>
        <begin position="765"/>
        <end position="930"/>
    </location>
</feature>
<protein>
    <recommendedName>
        <fullName evidence="6">Protein CASC3</fullName>
    </recommendedName>
</protein>
<dbReference type="Pfam" id="PF09405">
    <property type="entry name" value="Btz"/>
    <property type="match status" value="1"/>
</dbReference>
<dbReference type="GO" id="GO:0035145">
    <property type="term" value="C:exon-exon junction complex"/>
    <property type="evidence" value="ECO:0007669"/>
    <property type="project" value="InterPro"/>
</dbReference>
<keyword evidence="21" id="KW-1185">Reference proteome</keyword>
<dbReference type="AlphaFoldDB" id="A0AAE1PE14"/>
<dbReference type="GO" id="GO:0006397">
    <property type="term" value="P:mRNA processing"/>
    <property type="evidence" value="ECO:0007669"/>
    <property type="project" value="UniProtKB-KW"/>
</dbReference>
<evidence type="ECO:0000256" key="3">
    <source>
        <dbReference type="ARBA" id="ARBA00004324"/>
    </source>
</evidence>
<feature type="compositionally biased region" description="Low complexity" evidence="18">
    <location>
        <begin position="377"/>
        <end position="392"/>
    </location>
</feature>
<feature type="compositionally biased region" description="Polar residues" evidence="18">
    <location>
        <begin position="799"/>
        <end position="817"/>
    </location>
</feature>
<feature type="compositionally biased region" description="Low complexity" evidence="18">
    <location>
        <begin position="842"/>
        <end position="856"/>
    </location>
</feature>
<dbReference type="InterPro" id="IPR028544">
    <property type="entry name" value="CASC3"/>
</dbReference>
<evidence type="ECO:0000256" key="16">
    <source>
        <dbReference type="ARBA" id="ARBA00023242"/>
    </source>
</evidence>
<dbReference type="GO" id="GO:0000184">
    <property type="term" value="P:nuclear-transcribed mRNA catabolic process, nonsense-mediated decay"/>
    <property type="evidence" value="ECO:0007669"/>
    <property type="project" value="UniProtKB-KW"/>
</dbReference>
<comment type="caution">
    <text evidence="20">The sequence shown here is derived from an EMBL/GenBank/DDBJ whole genome shotgun (WGS) entry which is preliminary data.</text>
</comment>
<evidence type="ECO:0000256" key="13">
    <source>
        <dbReference type="ARBA" id="ARBA00022884"/>
    </source>
</evidence>
<keyword evidence="11" id="KW-0509">mRNA transport</keyword>
<dbReference type="GO" id="GO:0005681">
    <property type="term" value="C:spliceosomal complex"/>
    <property type="evidence" value="ECO:0007669"/>
    <property type="project" value="UniProtKB-KW"/>
</dbReference>